<dbReference type="Gene3D" id="1.25.40.10">
    <property type="entry name" value="Tetratricopeptide repeat domain"/>
    <property type="match status" value="1"/>
</dbReference>
<dbReference type="PANTHER" id="PTHR45586">
    <property type="entry name" value="TPR REPEAT-CONTAINING PROTEIN PA4667"/>
    <property type="match status" value="1"/>
</dbReference>
<evidence type="ECO:0000256" key="3">
    <source>
        <dbReference type="ARBA" id="ARBA00023125"/>
    </source>
</evidence>
<dbReference type="InterPro" id="IPR001867">
    <property type="entry name" value="OmpR/PhoB-type_DNA-bd"/>
</dbReference>
<dbReference type="SMART" id="SM00862">
    <property type="entry name" value="Trans_reg_C"/>
    <property type="match status" value="1"/>
</dbReference>
<keyword evidence="6" id="KW-0812">Transmembrane</keyword>
<dbReference type="InterPro" id="IPR016032">
    <property type="entry name" value="Sig_transdc_resp-reg_C-effctor"/>
</dbReference>
<accession>A0A918NHP1</accession>
<keyword evidence="9" id="KW-1185">Reference proteome</keyword>
<feature type="repeat" description="TPR" evidence="4">
    <location>
        <begin position="318"/>
        <end position="351"/>
    </location>
</feature>
<evidence type="ECO:0000256" key="1">
    <source>
        <dbReference type="ARBA" id="ARBA00022737"/>
    </source>
</evidence>
<dbReference type="PANTHER" id="PTHR45586:SF1">
    <property type="entry name" value="LIPOPOLYSACCHARIDE ASSEMBLY PROTEIN B"/>
    <property type="match status" value="1"/>
</dbReference>
<dbReference type="GO" id="GO:0006355">
    <property type="term" value="P:regulation of DNA-templated transcription"/>
    <property type="evidence" value="ECO:0007669"/>
    <property type="project" value="InterPro"/>
</dbReference>
<dbReference type="PROSITE" id="PS50005">
    <property type="entry name" value="TPR"/>
    <property type="match status" value="2"/>
</dbReference>
<keyword evidence="6" id="KW-1133">Transmembrane helix</keyword>
<dbReference type="PROSITE" id="PS51755">
    <property type="entry name" value="OMPR_PHOB"/>
    <property type="match status" value="1"/>
</dbReference>
<dbReference type="InterPro" id="IPR019734">
    <property type="entry name" value="TPR_rpt"/>
</dbReference>
<dbReference type="Pfam" id="PF13432">
    <property type="entry name" value="TPR_16"/>
    <property type="match status" value="3"/>
</dbReference>
<proteinExistence type="predicted"/>
<dbReference type="Pfam" id="PF00486">
    <property type="entry name" value="Trans_reg_C"/>
    <property type="match status" value="1"/>
</dbReference>
<dbReference type="SUPFAM" id="SSF48452">
    <property type="entry name" value="TPR-like"/>
    <property type="match status" value="3"/>
</dbReference>
<keyword evidence="2 4" id="KW-0802">TPR repeat</keyword>
<feature type="domain" description="OmpR/PhoB-type" evidence="7">
    <location>
        <begin position="1"/>
        <end position="96"/>
    </location>
</feature>
<evidence type="ECO:0000256" key="2">
    <source>
        <dbReference type="ARBA" id="ARBA00022803"/>
    </source>
</evidence>
<dbReference type="InterPro" id="IPR011990">
    <property type="entry name" value="TPR-like_helical_dom_sf"/>
</dbReference>
<evidence type="ECO:0000256" key="5">
    <source>
        <dbReference type="PROSITE-ProRule" id="PRU01091"/>
    </source>
</evidence>
<dbReference type="GO" id="GO:0003677">
    <property type="term" value="F:DNA binding"/>
    <property type="evidence" value="ECO:0007669"/>
    <property type="project" value="UniProtKB-UniRule"/>
</dbReference>
<evidence type="ECO:0000256" key="4">
    <source>
        <dbReference type="PROSITE-ProRule" id="PRU00339"/>
    </source>
</evidence>
<evidence type="ECO:0000256" key="6">
    <source>
        <dbReference type="SAM" id="Phobius"/>
    </source>
</evidence>
<dbReference type="InterPro" id="IPR051012">
    <property type="entry name" value="CellSynth/LPSAsmb/PSIAsmb"/>
</dbReference>
<evidence type="ECO:0000313" key="9">
    <source>
        <dbReference type="Proteomes" id="UP000600865"/>
    </source>
</evidence>
<keyword evidence="3 5" id="KW-0238">DNA-binding</keyword>
<dbReference type="Proteomes" id="UP000600865">
    <property type="component" value="Unassembled WGS sequence"/>
</dbReference>
<protein>
    <recommendedName>
        <fullName evidence="7">OmpR/PhoB-type domain-containing protein</fullName>
    </recommendedName>
</protein>
<dbReference type="GO" id="GO:0000160">
    <property type="term" value="P:phosphorelay signal transduction system"/>
    <property type="evidence" value="ECO:0007669"/>
    <property type="project" value="InterPro"/>
</dbReference>
<feature type="repeat" description="TPR" evidence="4">
    <location>
        <begin position="385"/>
        <end position="418"/>
    </location>
</feature>
<reference evidence="8 9" key="1">
    <citation type="journal article" date="2014" name="Int. J. Syst. Evol. Microbiol.">
        <title>Complete genome sequence of Corynebacterium casei LMG S-19264T (=DSM 44701T), isolated from a smear-ripened cheese.</title>
        <authorList>
            <consortium name="US DOE Joint Genome Institute (JGI-PGF)"/>
            <person name="Walter F."/>
            <person name="Albersmeier A."/>
            <person name="Kalinowski J."/>
            <person name="Ruckert C."/>
        </authorList>
    </citation>
    <scope>NUCLEOTIDE SEQUENCE [LARGE SCALE GENOMIC DNA]</scope>
    <source>
        <strain evidence="8 9">KCTC 23968</strain>
    </source>
</reference>
<dbReference type="RefSeq" id="WP_189586725.1">
    <property type="nucleotide sequence ID" value="NZ_BMYV01000003.1"/>
</dbReference>
<dbReference type="InterPro" id="IPR036388">
    <property type="entry name" value="WH-like_DNA-bd_sf"/>
</dbReference>
<feature type="DNA-binding region" description="OmpR/PhoB-type" evidence="5">
    <location>
        <begin position="1"/>
        <end position="96"/>
    </location>
</feature>
<keyword evidence="6" id="KW-0472">Membrane</keyword>
<name>A0A918NHP1_9PROT</name>
<dbReference type="AlphaFoldDB" id="A0A918NHP1"/>
<dbReference type="CDD" id="cd00383">
    <property type="entry name" value="trans_reg_C"/>
    <property type="match status" value="1"/>
</dbReference>
<dbReference type="SMART" id="SM00028">
    <property type="entry name" value="TPR"/>
    <property type="match status" value="5"/>
</dbReference>
<evidence type="ECO:0000313" key="8">
    <source>
        <dbReference type="EMBL" id="GGX73897.1"/>
    </source>
</evidence>
<keyword evidence="1" id="KW-0677">Repeat</keyword>
<dbReference type="SUPFAM" id="SSF46894">
    <property type="entry name" value="C-terminal effector domain of the bipartite response regulators"/>
    <property type="match status" value="1"/>
</dbReference>
<comment type="caution">
    <text evidence="8">The sequence shown here is derived from an EMBL/GenBank/DDBJ whole genome shotgun (WGS) entry which is preliminary data.</text>
</comment>
<dbReference type="Gene3D" id="1.10.10.10">
    <property type="entry name" value="Winged helix-like DNA-binding domain superfamily/Winged helix DNA-binding domain"/>
    <property type="match status" value="1"/>
</dbReference>
<organism evidence="8 9">
    <name type="scientific">Litorimonas cladophorae</name>
    <dbReference type="NCBI Taxonomy" id="1220491"/>
    <lineage>
        <taxon>Bacteria</taxon>
        <taxon>Pseudomonadati</taxon>
        <taxon>Pseudomonadota</taxon>
        <taxon>Alphaproteobacteria</taxon>
        <taxon>Maricaulales</taxon>
        <taxon>Robiginitomaculaceae</taxon>
    </lineage>
</organism>
<sequence length="554" mass="61706">MRIGNARIDFDGNLIDGFDGPSIVEPKVMQLLKVLAEKPNTVFSREELITAVWGVDFGGDERLSRAISLLRKALGDKRGHYKYIETISRRGYRLIAEVAPETPGVLSPPDINQVETTPPSILAPPKLSPKSKSKSVKGLTAALSLAVTITLGLIIFILSRGPIPLETLSVGEELTAGFEKIHNFGHVDAVEEAQSHFQSVLKREPENATAHAGLALAYIREFTSAESDPALIKNAKSSALRALKHNEHLALSYIAMAWAAEFDNERANALQYLERADSLDEDNPLTLESRFRLLGSSGDLDGAEALIIRSISLYPDNALFQSNAAKLYVYNNDLPKAERYSKRAIELDPENPWFYASAAQILHLQNKTSEAVKIVQNGLERSESAALYNNLGTYLFFDGNYELAASAFEKTLRLDGNTHDPQFWANLGDAYRWTNGKQDKANQNYKRAVQIWKESLKSRPEDVDLRTRIALYEAKMSSGERPTPLLRQVLSQPELSAIQYYRALVTAEIWGDRDLSLGLLQRAIDGGYPLKEIQNDPELRALRQDQGYHLIVSE</sequence>
<dbReference type="EMBL" id="BMYV01000003">
    <property type="protein sequence ID" value="GGX73897.1"/>
    <property type="molecule type" value="Genomic_DNA"/>
</dbReference>
<gene>
    <name evidence="8" type="ORF">GCM10011309_25020</name>
</gene>
<feature type="transmembrane region" description="Helical" evidence="6">
    <location>
        <begin position="138"/>
        <end position="158"/>
    </location>
</feature>
<evidence type="ECO:0000259" key="7">
    <source>
        <dbReference type="PROSITE" id="PS51755"/>
    </source>
</evidence>